<comment type="caution">
    <text evidence="10">The sequence shown here is derived from an EMBL/GenBank/DDBJ whole genome shotgun (WGS) entry which is preliminary data.</text>
</comment>
<evidence type="ECO:0000256" key="6">
    <source>
        <dbReference type="RuleBase" id="RU003915"/>
    </source>
</evidence>
<evidence type="ECO:0000256" key="8">
    <source>
        <dbReference type="SAM" id="SignalP"/>
    </source>
</evidence>
<feature type="region of interest" description="Disordered" evidence="7">
    <location>
        <begin position="25"/>
        <end position="50"/>
    </location>
</feature>
<dbReference type="EMBL" id="QVQT01000003">
    <property type="protein sequence ID" value="RFU17264.1"/>
    <property type="molecule type" value="Genomic_DNA"/>
</dbReference>
<dbReference type="PANTHER" id="PTHR43811">
    <property type="entry name" value="FKBP-TYPE PEPTIDYL-PROLYL CIS-TRANS ISOMERASE FKPA"/>
    <property type="match status" value="1"/>
</dbReference>
<name>A0A372IQU8_9BACT</name>
<keyword evidence="11" id="KW-1185">Reference proteome</keyword>
<evidence type="ECO:0000256" key="7">
    <source>
        <dbReference type="SAM" id="MobiDB-lite"/>
    </source>
</evidence>
<comment type="similarity">
    <text evidence="2 6">Belongs to the FKBP-type PPIase family.</text>
</comment>
<keyword evidence="3 5" id="KW-0697">Rotamase</keyword>
<evidence type="ECO:0000259" key="9">
    <source>
        <dbReference type="PROSITE" id="PS50059"/>
    </source>
</evidence>
<keyword evidence="4 5" id="KW-0413">Isomerase</keyword>
<evidence type="ECO:0000256" key="4">
    <source>
        <dbReference type="ARBA" id="ARBA00023235"/>
    </source>
</evidence>
<gene>
    <name evidence="10" type="ORF">D0Y96_09820</name>
</gene>
<dbReference type="Proteomes" id="UP000264702">
    <property type="component" value="Unassembled WGS sequence"/>
</dbReference>
<evidence type="ECO:0000256" key="1">
    <source>
        <dbReference type="ARBA" id="ARBA00000971"/>
    </source>
</evidence>
<dbReference type="Gene3D" id="3.10.50.40">
    <property type="match status" value="1"/>
</dbReference>
<dbReference type="RefSeq" id="WP_117299778.1">
    <property type="nucleotide sequence ID" value="NZ_QVQT02000003.1"/>
</dbReference>
<dbReference type="OrthoDB" id="280278at2"/>
<protein>
    <recommendedName>
        <fullName evidence="6">Peptidyl-prolyl cis-trans isomerase</fullName>
        <ecNumber evidence="6">5.2.1.8</ecNumber>
    </recommendedName>
</protein>
<dbReference type="InterPro" id="IPR001179">
    <property type="entry name" value="PPIase_FKBP_dom"/>
</dbReference>
<dbReference type="InterPro" id="IPR046357">
    <property type="entry name" value="PPIase_dom_sf"/>
</dbReference>
<evidence type="ECO:0000256" key="3">
    <source>
        <dbReference type="ARBA" id="ARBA00023110"/>
    </source>
</evidence>
<feature type="signal peptide" evidence="8">
    <location>
        <begin position="1"/>
        <end position="23"/>
    </location>
</feature>
<evidence type="ECO:0000256" key="2">
    <source>
        <dbReference type="ARBA" id="ARBA00006577"/>
    </source>
</evidence>
<dbReference type="SUPFAM" id="SSF54534">
    <property type="entry name" value="FKBP-like"/>
    <property type="match status" value="1"/>
</dbReference>
<evidence type="ECO:0000256" key="5">
    <source>
        <dbReference type="PROSITE-ProRule" id="PRU00277"/>
    </source>
</evidence>
<dbReference type="PANTHER" id="PTHR43811:SF19">
    <property type="entry name" value="39 KDA FK506-BINDING NUCLEAR PROTEIN"/>
    <property type="match status" value="1"/>
</dbReference>
<dbReference type="EC" id="5.2.1.8" evidence="6"/>
<reference evidence="10 11" key="1">
    <citation type="submission" date="2018-08" db="EMBL/GenBank/DDBJ databases">
        <title>Acidipila sp. 4G-K13, an acidobacterium isolated from forest soil.</title>
        <authorList>
            <person name="Gao Z.-H."/>
            <person name="Qiu L.-H."/>
        </authorList>
    </citation>
    <scope>NUCLEOTIDE SEQUENCE [LARGE SCALE GENOMIC DNA]</scope>
    <source>
        <strain evidence="10 11">4G-K13</strain>
    </source>
</reference>
<dbReference type="FunFam" id="3.10.50.40:FF:000006">
    <property type="entry name" value="Peptidyl-prolyl cis-trans isomerase"/>
    <property type="match status" value="1"/>
</dbReference>
<comment type="catalytic activity">
    <reaction evidence="1 5 6">
        <text>[protein]-peptidylproline (omega=180) = [protein]-peptidylproline (omega=0)</text>
        <dbReference type="Rhea" id="RHEA:16237"/>
        <dbReference type="Rhea" id="RHEA-COMP:10747"/>
        <dbReference type="Rhea" id="RHEA-COMP:10748"/>
        <dbReference type="ChEBI" id="CHEBI:83833"/>
        <dbReference type="ChEBI" id="CHEBI:83834"/>
        <dbReference type="EC" id="5.2.1.8"/>
    </reaction>
</comment>
<organism evidence="10 11">
    <name type="scientific">Paracidobacterium acidisoli</name>
    <dbReference type="NCBI Taxonomy" id="2303751"/>
    <lineage>
        <taxon>Bacteria</taxon>
        <taxon>Pseudomonadati</taxon>
        <taxon>Acidobacteriota</taxon>
        <taxon>Terriglobia</taxon>
        <taxon>Terriglobales</taxon>
        <taxon>Acidobacteriaceae</taxon>
        <taxon>Paracidobacterium</taxon>
    </lineage>
</organism>
<sequence length="188" mass="20266">MHARWFAVAALLPFALAAALSHAQTQTPPAHHTAAHATHRAAPAQPPLPKNIPPVHAPMKVQYVMRYQDITLGTGALAGPGQIYTVHYTGWLASDGTRFDSSLDRGKPIEFLQGSRRVIIGWDQGFEGMHIGGKRRLFIPWQLAYGAAGRGPIPPKADLIFDIELVDARDVNAPAPPPAPPAVNNSNQ</sequence>
<dbReference type="GO" id="GO:0003755">
    <property type="term" value="F:peptidyl-prolyl cis-trans isomerase activity"/>
    <property type="evidence" value="ECO:0007669"/>
    <property type="project" value="UniProtKB-UniRule"/>
</dbReference>
<dbReference type="AlphaFoldDB" id="A0A372IQU8"/>
<evidence type="ECO:0000313" key="10">
    <source>
        <dbReference type="EMBL" id="RFU17264.1"/>
    </source>
</evidence>
<dbReference type="Pfam" id="PF00254">
    <property type="entry name" value="FKBP_C"/>
    <property type="match status" value="1"/>
</dbReference>
<feature type="domain" description="PPIase FKBP-type" evidence="9">
    <location>
        <begin position="81"/>
        <end position="169"/>
    </location>
</feature>
<proteinExistence type="inferred from homology"/>
<evidence type="ECO:0000313" key="11">
    <source>
        <dbReference type="Proteomes" id="UP000264702"/>
    </source>
</evidence>
<accession>A0A372IQU8</accession>
<keyword evidence="8" id="KW-0732">Signal</keyword>
<dbReference type="PROSITE" id="PS50059">
    <property type="entry name" value="FKBP_PPIASE"/>
    <property type="match status" value="1"/>
</dbReference>
<feature type="chain" id="PRO_5016770881" description="Peptidyl-prolyl cis-trans isomerase" evidence="8">
    <location>
        <begin position="24"/>
        <end position="188"/>
    </location>
</feature>